<name>A0A5J5EGU5_9PEZI</name>
<proteinExistence type="inferred from homology"/>
<dbReference type="SUPFAM" id="SSF51445">
    <property type="entry name" value="(Trans)glycosidases"/>
    <property type="match status" value="1"/>
</dbReference>
<evidence type="ECO:0000256" key="1">
    <source>
        <dbReference type="ARBA" id="ARBA00000822"/>
    </source>
</evidence>
<keyword evidence="8" id="KW-0325">Glycoprotein</keyword>
<dbReference type="InterPro" id="IPR029070">
    <property type="entry name" value="Chitinase_insertion_sf"/>
</dbReference>
<dbReference type="GO" id="GO:0008843">
    <property type="term" value="F:endochitinase activity"/>
    <property type="evidence" value="ECO:0007669"/>
    <property type="project" value="UniProtKB-EC"/>
</dbReference>
<dbReference type="Pfam" id="PF00704">
    <property type="entry name" value="Glyco_hydro_18"/>
    <property type="match status" value="1"/>
</dbReference>
<comment type="catalytic activity">
    <reaction evidence="1">
        <text>Random endo-hydrolysis of N-acetyl-beta-D-glucosaminide (1-&gt;4)-beta-linkages in chitin and chitodextrins.</text>
        <dbReference type="EC" id="3.2.1.14"/>
    </reaction>
</comment>
<sequence>MSTPVQTAYRTVGYFTNWGIYGRNYQPQDIPATHITHILYSFANVRPESGEVYLSDTYSDLEKHYPTDSWNDVGNNVYGCVKQLALIKRHNRHLKTLLSIGGWTYSPNFANPASTAQGRSTFASTAVTLMKDLGFDGIDIDWEYPQDATQAQNYVLLLEECRRQIDAYSAQYNHGKRMLLTVAVPAGPSNYSKLRMADMDKCLDFWNLMAYDFAGSWDTTAGHQANLYPSISNSESTPFSADTAVKAYIAGGVPSNKIVLGMPLYGRAFENTDGPGKPYTGVGEGSWENGVWDFKALPQSGAKEVNDPHMVASYSYNPTTRKMVSYDTPTIAAQKAAYIRAQNLGGGMWWELSGDQPITSPRSLVNGTVAYLGGVKYLDQDLNTISYPQSKYDNMRAGFPNE</sequence>
<evidence type="ECO:0000256" key="4">
    <source>
        <dbReference type="ARBA" id="ARBA00012729"/>
    </source>
</evidence>
<evidence type="ECO:0000313" key="15">
    <source>
        <dbReference type="Proteomes" id="UP000326924"/>
    </source>
</evidence>
<feature type="domain" description="GH18" evidence="13">
    <location>
        <begin position="9"/>
        <end position="375"/>
    </location>
</feature>
<dbReference type="InParanoid" id="A0A5J5EGU5"/>
<dbReference type="GO" id="GO:0006032">
    <property type="term" value="P:chitin catabolic process"/>
    <property type="evidence" value="ECO:0007669"/>
    <property type="project" value="UniProtKB-KW"/>
</dbReference>
<dbReference type="GO" id="GO:0000272">
    <property type="term" value="P:polysaccharide catabolic process"/>
    <property type="evidence" value="ECO:0007669"/>
    <property type="project" value="UniProtKB-KW"/>
</dbReference>
<dbReference type="SMART" id="SM00636">
    <property type="entry name" value="Glyco_18"/>
    <property type="match status" value="1"/>
</dbReference>
<evidence type="ECO:0000259" key="13">
    <source>
        <dbReference type="PROSITE" id="PS51910"/>
    </source>
</evidence>
<dbReference type="GO" id="GO:0008061">
    <property type="term" value="F:chitin binding"/>
    <property type="evidence" value="ECO:0007669"/>
    <property type="project" value="InterPro"/>
</dbReference>
<evidence type="ECO:0000256" key="6">
    <source>
        <dbReference type="ARBA" id="ARBA00022801"/>
    </source>
</evidence>
<accession>A0A5J5EGU5</accession>
<dbReference type="EMBL" id="VXIS01000336">
    <property type="protein sequence ID" value="KAA8894481.1"/>
    <property type="molecule type" value="Genomic_DNA"/>
</dbReference>
<keyword evidence="5" id="KW-0964">Secreted</keyword>
<evidence type="ECO:0000256" key="5">
    <source>
        <dbReference type="ARBA" id="ARBA00022525"/>
    </source>
</evidence>
<protein>
    <recommendedName>
        <fullName evidence="4">chitinase</fullName>
        <ecNumber evidence="4">3.2.1.14</ecNumber>
    </recommendedName>
</protein>
<evidence type="ECO:0000256" key="3">
    <source>
        <dbReference type="ARBA" id="ARBA00008682"/>
    </source>
</evidence>
<keyword evidence="11" id="KW-0624">Polysaccharide degradation</keyword>
<dbReference type="GO" id="GO:0005576">
    <property type="term" value="C:extracellular region"/>
    <property type="evidence" value="ECO:0007669"/>
    <property type="project" value="UniProtKB-SubCell"/>
</dbReference>
<evidence type="ECO:0000256" key="7">
    <source>
        <dbReference type="ARBA" id="ARBA00023024"/>
    </source>
</evidence>
<dbReference type="Gene3D" id="3.10.50.10">
    <property type="match status" value="1"/>
</dbReference>
<comment type="caution">
    <text evidence="14">The sequence shown here is derived from an EMBL/GenBank/DDBJ whole genome shotgun (WGS) entry which is preliminary data.</text>
</comment>
<dbReference type="AlphaFoldDB" id="A0A5J5EGU5"/>
<dbReference type="Gene3D" id="3.20.20.80">
    <property type="entry name" value="Glycosidases"/>
    <property type="match status" value="1"/>
</dbReference>
<dbReference type="OrthoDB" id="76388at2759"/>
<dbReference type="PROSITE" id="PS01095">
    <property type="entry name" value="GH18_1"/>
    <property type="match status" value="1"/>
</dbReference>
<evidence type="ECO:0000313" key="14">
    <source>
        <dbReference type="EMBL" id="KAA8894481.1"/>
    </source>
</evidence>
<dbReference type="PROSITE" id="PS51910">
    <property type="entry name" value="GH18_2"/>
    <property type="match status" value="1"/>
</dbReference>
<comment type="similarity">
    <text evidence="3">Belongs to the glycosyl hydrolase 18 family. Chitinase class V subfamily.</text>
</comment>
<dbReference type="InterPro" id="IPR050314">
    <property type="entry name" value="Glycosyl_Hydrlase_18"/>
</dbReference>
<gene>
    <name evidence="14" type="ORF">FN846DRAFT_409164</name>
</gene>
<keyword evidence="6 12" id="KW-0378">Hydrolase</keyword>
<reference evidence="14 15" key="1">
    <citation type="submission" date="2019-09" db="EMBL/GenBank/DDBJ databases">
        <title>Draft genome of the ectomycorrhizal ascomycete Sphaerosporella brunnea.</title>
        <authorList>
            <consortium name="DOE Joint Genome Institute"/>
            <person name="Benucci G.M."/>
            <person name="Marozzi G."/>
            <person name="Antonielli L."/>
            <person name="Sanchez S."/>
            <person name="Marco P."/>
            <person name="Wang X."/>
            <person name="Falini L.B."/>
            <person name="Barry K."/>
            <person name="Haridas S."/>
            <person name="Lipzen A."/>
            <person name="Labutti K."/>
            <person name="Grigoriev I.V."/>
            <person name="Murat C."/>
            <person name="Martin F."/>
            <person name="Albertini E."/>
            <person name="Donnini D."/>
            <person name="Bonito G."/>
        </authorList>
    </citation>
    <scope>NUCLEOTIDE SEQUENCE [LARGE SCALE GENOMIC DNA]</scope>
    <source>
        <strain evidence="14 15">Sb_GMNB300</strain>
    </source>
</reference>
<dbReference type="EC" id="3.2.1.14" evidence="4"/>
<evidence type="ECO:0000256" key="12">
    <source>
        <dbReference type="RuleBase" id="RU000489"/>
    </source>
</evidence>
<dbReference type="PANTHER" id="PTHR11177">
    <property type="entry name" value="CHITINASE"/>
    <property type="match status" value="1"/>
</dbReference>
<keyword evidence="15" id="KW-1185">Reference proteome</keyword>
<evidence type="ECO:0000256" key="8">
    <source>
        <dbReference type="ARBA" id="ARBA00023180"/>
    </source>
</evidence>
<dbReference type="InterPro" id="IPR001579">
    <property type="entry name" value="Glyco_hydro_18_chit_AS"/>
</dbReference>
<evidence type="ECO:0000256" key="10">
    <source>
        <dbReference type="ARBA" id="ARBA00023295"/>
    </source>
</evidence>
<comment type="subcellular location">
    <subcellularLocation>
        <location evidence="2">Secreted</location>
    </subcellularLocation>
</comment>
<dbReference type="FunFam" id="3.10.50.10:FF:000005">
    <property type="entry name" value="Endochitinase B1"/>
    <property type="match status" value="1"/>
</dbReference>
<dbReference type="FunFam" id="3.20.20.80:FF:000095">
    <property type="entry name" value="Endochitinase B1"/>
    <property type="match status" value="1"/>
</dbReference>
<dbReference type="InterPro" id="IPR017853">
    <property type="entry name" value="GH"/>
</dbReference>
<dbReference type="InterPro" id="IPR001223">
    <property type="entry name" value="Glyco_hydro18_cat"/>
</dbReference>
<dbReference type="SUPFAM" id="SSF54556">
    <property type="entry name" value="Chitinase insertion domain"/>
    <property type="match status" value="1"/>
</dbReference>
<keyword evidence="7" id="KW-0146">Chitin degradation</keyword>
<dbReference type="FunCoup" id="A0A5J5EGU5">
    <property type="interactions" value="596"/>
</dbReference>
<keyword evidence="9" id="KW-0119">Carbohydrate metabolism</keyword>
<dbReference type="PANTHER" id="PTHR11177:SF365">
    <property type="entry name" value="ENDOCHITINASE B"/>
    <property type="match status" value="1"/>
</dbReference>
<dbReference type="Proteomes" id="UP000326924">
    <property type="component" value="Unassembled WGS sequence"/>
</dbReference>
<evidence type="ECO:0000256" key="11">
    <source>
        <dbReference type="ARBA" id="ARBA00023326"/>
    </source>
</evidence>
<keyword evidence="10 12" id="KW-0326">Glycosidase</keyword>
<evidence type="ECO:0000256" key="2">
    <source>
        <dbReference type="ARBA" id="ARBA00004613"/>
    </source>
</evidence>
<evidence type="ECO:0000256" key="9">
    <source>
        <dbReference type="ARBA" id="ARBA00023277"/>
    </source>
</evidence>
<dbReference type="CDD" id="cd06548">
    <property type="entry name" value="GH18_chitinase"/>
    <property type="match status" value="1"/>
</dbReference>
<dbReference type="InterPro" id="IPR011583">
    <property type="entry name" value="Chitinase_II/V-like_cat"/>
</dbReference>
<organism evidence="14 15">
    <name type="scientific">Sphaerosporella brunnea</name>
    <dbReference type="NCBI Taxonomy" id="1250544"/>
    <lineage>
        <taxon>Eukaryota</taxon>
        <taxon>Fungi</taxon>
        <taxon>Dikarya</taxon>
        <taxon>Ascomycota</taxon>
        <taxon>Pezizomycotina</taxon>
        <taxon>Pezizomycetes</taxon>
        <taxon>Pezizales</taxon>
        <taxon>Pyronemataceae</taxon>
        <taxon>Sphaerosporella</taxon>
    </lineage>
</organism>